<gene>
    <name evidence="4" type="primary">LOC106866164</name>
    <name evidence="3" type="ORF">BRADI_2g17795v3</name>
</gene>
<evidence type="ECO:0000256" key="2">
    <source>
        <dbReference type="SAM" id="SignalP"/>
    </source>
</evidence>
<feature type="signal peptide" evidence="2">
    <location>
        <begin position="1"/>
        <end position="29"/>
    </location>
</feature>
<evidence type="ECO:0000256" key="1">
    <source>
        <dbReference type="SAM" id="MobiDB-lite"/>
    </source>
</evidence>
<evidence type="ECO:0000313" key="3">
    <source>
        <dbReference type="EMBL" id="KQK05070.1"/>
    </source>
</evidence>
<reference evidence="3" key="2">
    <citation type="submission" date="2017-06" db="EMBL/GenBank/DDBJ databases">
        <title>WGS assembly of Brachypodium distachyon.</title>
        <authorList>
            <consortium name="The International Brachypodium Initiative"/>
            <person name="Lucas S."/>
            <person name="Harmon-Smith M."/>
            <person name="Lail K."/>
            <person name="Tice H."/>
            <person name="Grimwood J."/>
            <person name="Bruce D."/>
            <person name="Barry K."/>
            <person name="Shu S."/>
            <person name="Lindquist E."/>
            <person name="Wang M."/>
            <person name="Pitluck S."/>
            <person name="Vogel J.P."/>
            <person name="Garvin D.F."/>
            <person name="Mockler T.C."/>
            <person name="Schmutz J."/>
            <person name="Rokhsar D."/>
            <person name="Bevan M.W."/>
        </authorList>
    </citation>
    <scope>NUCLEOTIDE SEQUENCE</scope>
    <source>
        <strain evidence="3">Bd21</strain>
    </source>
</reference>
<dbReference type="KEGG" id="bdi:106866164"/>
<dbReference type="EnsemblPlants" id="KQK05070">
    <property type="protein sequence ID" value="KQK05070"/>
    <property type="gene ID" value="BRADI_2g17795v3"/>
</dbReference>
<feature type="compositionally biased region" description="Pro residues" evidence="1">
    <location>
        <begin position="77"/>
        <end position="89"/>
    </location>
</feature>
<keyword evidence="2" id="KW-0732">Signal</keyword>
<feature type="chain" id="PRO_5044546073" evidence="2">
    <location>
        <begin position="30"/>
        <end position="141"/>
    </location>
</feature>
<name>A0A0Q3MLB6_BRADI</name>
<dbReference type="Gramene" id="KQK05070">
    <property type="protein sequence ID" value="KQK05070"/>
    <property type="gene ID" value="BRADI_2g17795v3"/>
</dbReference>
<accession>A0A0Q3MLB6</accession>
<dbReference type="AlphaFoldDB" id="A0A0Q3MLB6"/>
<organism evidence="3">
    <name type="scientific">Brachypodium distachyon</name>
    <name type="common">Purple false brome</name>
    <name type="synonym">Trachynia distachya</name>
    <dbReference type="NCBI Taxonomy" id="15368"/>
    <lineage>
        <taxon>Eukaryota</taxon>
        <taxon>Viridiplantae</taxon>
        <taxon>Streptophyta</taxon>
        <taxon>Embryophyta</taxon>
        <taxon>Tracheophyta</taxon>
        <taxon>Spermatophyta</taxon>
        <taxon>Magnoliopsida</taxon>
        <taxon>Liliopsida</taxon>
        <taxon>Poales</taxon>
        <taxon>Poaceae</taxon>
        <taxon>BOP clade</taxon>
        <taxon>Pooideae</taxon>
        <taxon>Stipodae</taxon>
        <taxon>Brachypodieae</taxon>
        <taxon>Brachypodium</taxon>
    </lineage>
</organism>
<dbReference type="RefSeq" id="XP_014754401.1">
    <property type="nucleotide sequence ID" value="XM_014898915.2"/>
</dbReference>
<reference evidence="3 4" key="1">
    <citation type="journal article" date="2010" name="Nature">
        <title>Genome sequencing and analysis of the model grass Brachypodium distachyon.</title>
        <authorList>
            <consortium name="International Brachypodium Initiative"/>
        </authorList>
    </citation>
    <scope>NUCLEOTIDE SEQUENCE [LARGE SCALE GENOMIC DNA]</scope>
    <source>
        <strain evidence="3">Bd21</strain>
        <strain evidence="4">cv. Bd21</strain>
    </source>
</reference>
<feature type="region of interest" description="Disordered" evidence="1">
    <location>
        <begin position="66"/>
        <end position="94"/>
    </location>
</feature>
<dbReference type="GeneID" id="106866164"/>
<evidence type="ECO:0000313" key="5">
    <source>
        <dbReference type="Proteomes" id="UP000008810"/>
    </source>
</evidence>
<dbReference type="Proteomes" id="UP000008810">
    <property type="component" value="Chromosome 2"/>
</dbReference>
<reference evidence="4" key="3">
    <citation type="submission" date="2018-08" db="UniProtKB">
        <authorList>
            <consortium name="EnsemblPlants"/>
        </authorList>
    </citation>
    <scope>IDENTIFICATION</scope>
    <source>
        <strain evidence="4">cv. Bd21</strain>
    </source>
</reference>
<proteinExistence type="predicted"/>
<evidence type="ECO:0000313" key="4">
    <source>
        <dbReference type="EnsemblPlants" id="KQK05070"/>
    </source>
</evidence>
<protein>
    <submittedName>
        <fullName evidence="3 4">Uncharacterized protein</fullName>
    </submittedName>
</protein>
<dbReference type="EMBL" id="CM000881">
    <property type="protein sequence ID" value="KQK05070.1"/>
    <property type="molecule type" value="Genomic_DNA"/>
</dbReference>
<keyword evidence="5" id="KW-1185">Reference proteome</keyword>
<sequence length="141" mass="15314">MERSAAPSKLLLFILFFLQLVLLPQLLEARTLGGAGYGYKSLLTTDGDDDQAVLLSPDLINMVVSDTDDAVGRPSKRTPPSPKPGPSPHWPLVGCGAQRPPAPLLIAAAPPRDHSGQQPVRYISWLQGRMMEVFRAFLQAN</sequence>